<accession>A0A8T0G2W3</accession>
<comment type="caution">
    <text evidence="1">The sequence shown here is derived from an EMBL/GenBank/DDBJ whole genome shotgun (WGS) entry which is preliminary data.</text>
</comment>
<keyword evidence="2" id="KW-1185">Reference proteome</keyword>
<dbReference type="Gene3D" id="2.40.70.10">
    <property type="entry name" value="Acid Proteases"/>
    <property type="match status" value="1"/>
</dbReference>
<evidence type="ECO:0000313" key="2">
    <source>
        <dbReference type="Proteomes" id="UP000807504"/>
    </source>
</evidence>
<dbReference type="SUPFAM" id="SSF50630">
    <property type="entry name" value="Acid proteases"/>
    <property type="match status" value="1"/>
</dbReference>
<reference evidence="1" key="2">
    <citation type="submission" date="2020-06" db="EMBL/GenBank/DDBJ databases">
        <authorList>
            <person name="Sheffer M."/>
        </authorList>
    </citation>
    <scope>NUCLEOTIDE SEQUENCE</scope>
</reference>
<proteinExistence type="predicted"/>
<dbReference type="InterPro" id="IPR021109">
    <property type="entry name" value="Peptidase_aspartic_dom_sf"/>
</dbReference>
<dbReference type="EMBL" id="JABXBU010000001">
    <property type="protein sequence ID" value="KAF8797276.1"/>
    <property type="molecule type" value="Genomic_DNA"/>
</dbReference>
<evidence type="ECO:0000313" key="1">
    <source>
        <dbReference type="EMBL" id="KAF8797276.1"/>
    </source>
</evidence>
<dbReference type="AlphaFoldDB" id="A0A8T0G2W3"/>
<sequence>MFPPHCERRKEGEKRKGPYESNQCYSEVFLQTLLDRLSFQGKEKTVRALVDTGSQKSCILDSAIQEMGFKSFSTEMLTQVVFGGVTARKSYNVCLNSLHKDYSIRIQALNQPVICGSIPGLNNKICFERAKKMGIQLKDVRFGEPLIEILIGSDFAGKIYTGVINELVDELFSVQTWLVWMIMRKTPEEPEQESYGSSLTSL</sequence>
<organism evidence="1 2">
    <name type="scientific">Argiope bruennichi</name>
    <name type="common">Wasp spider</name>
    <name type="synonym">Aranea bruennichi</name>
    <dbReference type="NCBI Taxonomy" id="94029"/>
    <lineage>
        <taxon>Eukaryota</taxon>
        <taxon>Metazoa</taxon>
        <taxon>Ecdysozoa</taxon>
        <taxon>Arthropoda</taxon>
        <taxon>Chelicerata</taxon>
        <taxon>Arachnida</taxon>
        <taxon>Araneae</taxon>
        <taxon>Araneomorphae</taxon>
        <taxon>Entelegynae</taxon>
        <taxon>Araneoidea</taxon>
        <taxon>Araneidae</taxon>
        <taxon>Argiope</taxon>
    </lineage>
</organism>
<evidence type="ECO:0008006" key="3">
    <source>
        <dbReference type="Google" id="ProtNLM"/>
    </source>
</evidence>
<name>A0A8T0G2W3_ARGBR</name>
<dbReference type="Proteomes" id="UP000807504">
    <property type="component" value="Unassembled WGS sequence"/>
</dbReference>
<gene>
    <name evidence="1" type="ORF">HNY73_001561</name>
</gene>
<protein>
    <recommendedName>
        <fullName evidence="3">Peptidase aspartic putative domain-containing protein</fullName>
    </recommendedName>
</protein>
<reference evidence="1" key="1">
    <citation type="journal article" date="2020" name="bioRxiv">
        <title>Chromosome-level reference genome of the European wasp spider Argiope bruennichi: a resource for studies on range expansion and evolutionary adaptation.</title>
        <authorList>
            <person name="Sheffer M.M."/>
            <person name="Hoppe A."/>
            <person name="Krehenwinkel H."/>
            <person name="Uhl G."/>
            <person name="Kuss A.W."/>
            <person name="Jensen L."/>
            <person name="Jensen C."/>
            <person name="Gillespie R.G."/>
            <person name="Hoff K.J."/>
            <person name="Prost S."/>
        </authorList>
    </citation>
    <scope>NUCLEOTIDE SEQUENCE</scope>
</reference>